<dbReference type="GO" id="GO:0000055">
    <property type="term" value="P:ribosomal large subunit export from nucleus"/>
    <property type="evidence" value="ECO:0007669"/>
    <property type="project" value="TreeGrafter"/>
</dbReference>
<name>A0A653BL39_CALMS</name>
<dbReference type="AlphaFoldDB" id="A0A653BL39"/>
<evidence type="ECO:0000256" key="1">
    <source>
        <dbReference type="ARBA" id="ARBA00022741"/>
    </source>
</evidence>
<protein>
    <submittedName>
        <fullName evidence="3">Uncharacterized protein</fullName>
    </submittedName>
</protein>
<dbReference type="Proteomes" id="UP000410492">
    <property type="component" value="Unassembled WGS sequence"/>
</dbReference>
<keyword evidence="4" id="KW-1185">Reference proteome</keyword>
<dbReference type="GO" id="GO:0030687">
    <property type="term" value="C:preribosome, large subunit precursor"/>
    <property type="evidence" value="ECO:0007669"/>
    <property type="project" value="TreeGrafter"/>
</dbReference>
<dbReference type="EMBL" id="CAACVG010002266">
    <property type="protein sequence ID" value="VEN36279.1"/>
    <property type="molecule type" value="Genomic_DNA"/>
</dbReference>
<evidence type="ECO:0000313" key="3">
    <source>
        <dbReference type="EMBL" id="VEN36279.1"/>
    </source>
</evidence>
<evidence type="ECO:0000313" key="4">
    <source>
        <dbReference type="Proteomes" id="UP000410492"/>
    </source>
</evidence>
<keyword evidence="2" id="KW-0067">ATP-binding</keyword>
<dbReference type="GO" id="GO:0000027">
    <property type="term" value="P:ribosomal large subunit assembly"/>
    <property type="evidence" value="ECO:0007669"/>
    <property type="project" value="TreeGrafter"/>
</dbReference>
<dbReference type="PANTHER" id="PTHR48103">
    <property type="entry name" value="MIDASIN-RELATED"/>
    <property type="match status" value="1"/>
</dbReference>
<reference evidence="3 4" key="1">
    <citation type="submission" date="2019-01" db="EMBL/GenBank/DDBJ databases">
        <authorList>
            <person name="Sayadi A."/>
        </authorList>
    </citation>
    <scope>NUCLEOTIDE SEQUENCE [LARGE SCALE GENOMIC DNA]</scope>
</reference>
<feature type="non-terminal residue" evidence="3">
    <location>
        <position position="453"/>
    </location>
</feature>
<proteinExistence type="predicted"/>
<evidence type="ECO:0000256" key="2">
    <source>
        <dbReference type="ARBA" id="ARBA00022840"/>
    </source>
</evidence>
<organism evidence="3 4">
    <name type="scientific">Callosobruchus maculatus</name>
    <name type="common">Southern cowpea weevil</name>
    <name type="synonym">Pulse bruchid</name>
    <dbReference type="NCBI Taxonomy" id="64391"/>
    <lineage>
        <taxon>Eukaryota</taxon>
        <taxon>Metazoa</taxon>
        <taxon>Ecdysozoa</taxon>
        <taxon>Arthropoda</taxon>
        <taxon>Hexapoda</taxon>
        <taxon>Insecta</taxon>
        <taxon>Pterygota</taxon>
        <taxon>Neoptera</taxon>
        <taxon>Endopterygota</taxon>
        <taxon>Coleoptera</taxon>
        <taxon>Polyphaga</taxon>
        <taxon>Cucujiformia</taxon>
        <taxon>Chrysomeloidea</taxon>
        <taxon>Chrysomelidae</taxon>
        <taxon>Bruchinae</taxon>
        <taxon>Bruchini</taxon>
        <taxon>Callosobruchus</taxon>
    </lineage>
</organism>
<dbReference type="GO" id="GO:0005524">
    <property type="term" value="F:ATP binding"/>
    <property type="evidence" value="ECO:0007669"/>
    <property type="project" value="UniProtKB-KW"/>
</dbReference>
<sequence length="453" mass="52362">MRTFASSNLNLPIDNVLIPINLSGTWLLYTKTKDETLLHELSTSYYLYLSNSASVRPFKFLQKTESEDYSKQALSDITPKISYYVSSLLSNEDNGSIVKLGNFRQLRRQHDQLTAILWRNFYQLAGGSYDFLECQKKRVTNLLSKFVSELASGLSVDEPCISNVINKLEMLREQDELSDPKEELLMLTERLQKCAGHIQRMSNVTAPESIYLVADIYMEIGYVKATLISKLPLIDPLAKKTLKKEHCADLINRFTEMLQYYEKQNRIYNGSKETLHAICEPIKEMIKNLKYKFEETYKYVAVRSEEVFYEAMLKEINFAFSTFLNPKHVSSSINKILHDRISELLDPNVSELTVDENDAKRELSQIESSVANYEMLVRGWSNFRDSYPDIIHPLLASLTEYLYGLKLKLALLRKLLDENKYRTCLGVDIDEDLTKFCKFPVLDDKQNSYGGYV</sequence>
<dbReference type="GO" id="GO:0005634">
    <property type="term" value="C:nucleus"/>
    <property type="evidence" value="ECO:0007669"/>
    <property type="project" value="TreeGrafter"/>
</dbReference>
<gene>
    <name evidence="3" type="ORF">CALMAC_LOCUS1941</name>
</gene>
<accession>A0A653BL39</accession>
<dbReference type="PANTHER" id="PTHR48103:SF2">
    <property type="entry name" value="MIDASIN"/>
    <property type="match status" value="1"/>
</dbReference>
<keyword evidence="1" id="KW-0547">Nucleotide-binding</keyword>
<dbReference type="OrthoDB" id="422220at2759"/>